<dbReference type="Proteomes" id="UP001054857">
    <property type="component" value="Unassembled WGS sequence"/>
</dbReference>
<evidence type="ECO:0000259" key="6">
    <source>
        <dbReference type="Pfam" id="PF02656"/>
    </source>
</evidence>
<feature type="domain" description="DUF202" evidence="6">
    <location>
        <begin position="15"/>
        <end position="86"/>
    </location>
</feature>
<dbReference type="EMBL" id="BMAR01000001">
    <property type="protein sequence ID" value="GFR40327.1"/>
    <property type="molecule type" value="Genomic_DNA"/>
</dbReference>
<dbReference type="PANTHER" id="PTHR46140">
    <property type="entry name" value="VACUOLAR TRANSPORTER CHAPERONE 1-RELATED"/>
    <property type="match status" value="1"/>
</dbReference>
<dbReference type="InterPro" id="IPR003807">
    <property type="entry name" value="DUF202"/>
</dbReference>
<gene>
    <name evidence="7" type="ORF">Agub_g866</name>
</gene>
<feature type="transmembrane region" description="Helical" evidence="5">
    <location>
        <begin position="102"/>
        <end position="124"/>
    </location>
</feature>
<evidence type="ECO:0000256" key="3">
    <source>
        <dbReference type="ARBA" id="ARBA00022989"/>
    </source>
</evidence>
<feature type="transmembrane region" description="Helical" evidence="5">
    <location>
        <begin position="59"/>
        <end position="81"/>
    </location>
</feature>
<evidence type="ECO:0000256" key="4">
    <source>
        <dbReference type="ARBA" id="ARBA00023136"/>
    </source>
</evidence>
<name>A0AAD3HGU3_9CHLO</name>
<protein>
    <recommendedName>
        <fullName evidence="6">DUF202 domain-containing protein</fullName>
    </recommendedName>
</protein>
<evidence type="ECO:0000256" key="5">
    <source>
        <dbReference type="SAM" id="Phobius"/>
    </source>
</evidence>
<accession>A0AAD3HGU3</accession>
<sequence>MMPEPTIRRTDAKAFFANERTFLHWMSTAVTIGGIAAALSGVAGHAHRHWGDEFTERAIVVRVVSLVMLFISVVIAVWGGLNFQKRAIFLEAKADGPYDSRFLPVMLTVCMALSMSVVFGGAVYRLTST</sequence>
<dbReference type="PANTHER" id="PTHR46140:SF1">
    <property type="entry name" value="VACUOLAR TRANSPORTER CHAPERONE COMPLEX SUBUNIT 4-RELATED"/>
    <property type="match status" value="1"/>
</dbReference>
<feature type="transmembrane region" description="Helical" evidence="5">
    <location>
        <begin position="21"/>
        <end position="39"/>
    </location>
</feature>
<dbReference type="Pfam" id="PF02656">
    <property type="entry name" value="DUF202"/>
    <property type="match status" value="1"/>
</dbReference>
<comment type="caution">
    <text evidence="7">The sequence shown here is derived from an EMBL/GenBank/DDBJ whole genome shotgun (WGS) entry which is preliminary data.</text>
</comment>
<keyword evidence="3 5" id="KW-1133">Transmembrane helix</keyword>
<evidence type="ECO:0000313" key="8">
    <source>
        <dbReference type="Proteomes" id="UP001054857"/>
    </source>
</evidence>
<comment type="subcellular location">
    <subcellularLocation>
        <location evidence="1">Endomembrane system</location>
        <topology evidence="1">Multi-pass membrane protein</topology>
    </subcellularLocation>
</comment>
<dbReference type="AlphaFoldDB" id="A0AAD3HGU3"/>
<evidence type="ECO:0000313" key="7">
    <source>
        <dbReference type="EMBL" id="GFR40327.1"/>
    </source>
</evidence>
<dbReference type="InterPro" id="IPR051572">
    <property type="entry name" value="VTC_Complex_Subunit"/>
</dbReference>
<proteinExistence type="predicted"/>
<keyword evidence="8" id="KW-1185">Reference proteome</keyword>
<keyword evidence="4 5" id="KW-0472">Membrane</keyword>
<dbReference type="GO" id="GO:0012505">
    <property type="term" value="C:endomembrane system"/>
    <property type="evidence" value="ECO:0007669"/>
    <property type="project" value="UniProtKB-SubCell"/>
</dbReference>
<organism evidence="7 8">
    <name type="scientific">Astrephomene gubernaculifera</name>
    <dbReference type="NCBI Taxonomy" id="47775"/>
    <lineage>
        <taxon>Eukaryota</taxon>
        <taxon>Viridiplantae</taxon>
        <taxon>Chlorophyta</taxon>
        <taxon>core chlorophytes</taxon>
        <taxon>Chlorophyceae</taxon>
        <taxon>CS clade</taxon>
        <taxon>Chlamydomonadales</taxon>
        <taxon>Astrephomenaceae</taxon>
        <taxon>Astrephomene</taxon>
    </lineage>
</organism>
<evidence type="ECO:0000256" key="1">
    <source>
        <dbReference type="ARBA" id="ARBA00004127"/>
    </source>
</evidence>
<reference evidence="7 8" key="1">
    <citation type="journal article" date="2021" name="Sci. Rep.">
        <title>Genome sequencing of the multicellular alga Astrephomene provides insights into convergent evolution of germ-soma differentiation.</title>
        <authorList>
            <person name="Yamashita S."/>
            <person name="Yamamoto K."/>
            <person name="Matsuzaki R."/>
            <person name="Suzuki S."/>
            <person name="Yamaguchi H."/>
            <person name="Hirooka S."/>
            <person name="Minakuchi Y."/>
            <person name="Miyagishima S."/>
            <person name="Kawachi M."/>
            <person name="Toyoda A."/>
            <person name="Nozaki H."/>
        </authorList>
    </citation>
    <scope>NUCLEOTIDE SEQUENCE [LARGE SCALE GENOMIC DNA]</scope>
    <source>
        <strain evidence="7 8">NIES-4017</strain>
    </source>
</reference>
<evidence type="ECO:0000256" key="2">
    <source>
        <dbReference type="ARBA" id="ARBA00022692"/>
    </source>
</evidence>
<keyword evidence="2 5" id="KW-0812">Transmembrane</keyword>